<dbReference type="InterPro" id="IPR017972">
    <property type="entry name" value="Cyt_P450_CS"/>
</dbReference>
<dbReference type="InterPro" id="IPR001128">
    <property type="entry name" value="Cyt_P450"/>
</dbReference>
<comment type="subcellular location">
    <subcellularLocation>
        <location evidence="2">Membrane</location>
        <topology evidence="2">Single-pass membrane protein</topology>
    </subcellularLocation>
</comment>
<dbReference type="CDD" id="cd11075">
    <property type="entry name" value="CYP77_89"/>
    <property type="match status" value="1"/>
</dbReference>
<sequence length="526" mass="60556">MGACFIILFIMSAAFFVKIFNSCGKRTSHQLPPGPPTIPFFGNLLWLLLKPLPHVKALSLSLRERYGPIYTLYMGSKPLIIIASHSLAHQALISNAATFADRPQAMATDKFLSCDQHNITLAFYGPTWLRLRRNLTSNIINSSRSTSFACARKWVLDSLINRLKSLSSSDEYHHIEVREHIQHALFSLFALICFGEKLEDDKIQHIKDLQQRLQSSFDRFKLMNLFPSLGKFLFRKRWEELHRLRRDQEKVFVPLIRARKAMREEIYENDHDHDHSRVEPFLPYVDTLFDVHLIEEKRKLEEQEIVALCSEFFTGGTDTTSTALEWIMANLVKHPQIQDKLLKEIKGVISGGEVEIKGEDLGKMPYLRAVILESLRLHPPAHFLIPRSVTKDVVLGGFLVPKNSIVTFMVADMGRNGDVWENPMEFKPERFLSNGNGRKDFDVTGTKEIKMMPFGAGTRMCPAYRLALLHLEYFLANLILHFHFECANEDLDLTEKHEFTTVIRNPLQVQITPRPMIMNPLVFNVE</sequence>
<comment type="caution">
    <text evidence="10">The sequence shown here is derived from an EMBL/GenBank/DDBJ whole genome shotgun (WGS) entry which is preliminary data.</text>
</comment>
<keyword evidence="11" id="KW-1185">Reference proteome</keyword>
<evidence type="ECO:0008006" key="12">
    <source>
        <dbReference type="Google" id="ProtNLM"/>
    </source>
</evidence>
<dbReference type="SUPFAM" id="SSF48264">
    <property type="entry name" value="Cytochrome P450"/>
    <property type="match status" value="1"/>
</dbReference>
<evidence type="ECO:0000256" key="6">
    <source>
        <dbReference type="ARBA" id="ARBA00022989"/>
    </source>
</evidence>
<name>A0ABR2DKA3_9ROSI</name>
<evidence type="ECO:0000256" key="8">
    <source>
        <dbReference type="RuleBase" id="RU000461"/>
    </source>
</evidence>
<proteinExistence type="inferred from homology"/>
<evidence type="ECO:0000256" key="4">
    <source>
        <dbReference type="ARBA" id="ARBA00022692"/>
    </source>
</evidence>
<dbReference type="PROSITE" id="PS00086">
    <property type="entry name" value="CYTOCHROME_P450"/>
    <property type="match status" value="1"/>
</dbReference>
<dbReference type="EMBL" id="JBBPBM010000024">
    <property type="protein sequence ID" value="KAK8541853.1"/>
    <property type="molecule type" value="Genomic_DNA"/>
</dbReference>
<keyword evidence="7" id="KW-0472">Membrane</keyword>
<keyword evidence="8" id="KW-0560">Oxidoreductase</keyword>
<organism evidence="10 11">
    <name type="scientific">Hibiscus sabdariffa</name>
    <name type="common">roselle</name>
    <dbReference type="NCBI Taxonomy" id="183260"/>
    <lineage>
        <taxon>Eukaryota</taxon>
        <taxon>Viridiplantae</taxon>
        <taxon>Streptophyta</taxon>
        <taxon>Embryophyta</taxon>
        <taxon>Tracheophyta</taxon>
        <taxon>Spermatophyta</taxon>
        <taxon>Magnoliopsida</taxon>
        <taxon>eudicotyledons</taxon>
        <taxon>Gunneridae</taxon>
        <taxon>Pentapetalae</taxon>
        <taxon>rosids</taxon>
        <taxon>malvids</taxon>
        <taxon>Malvales</taxon>
        <taxon>Malvaceae</taxon>
        <taxon>Malvoideae</taxon>
        <taxon>Hibiscus</taxon>
    </lineage>
</organism>
<dbReference type="InterPro" id="IPR036396">
    <property type="entry name" value="Cyt_P450_sf"/>
</dbReference>
<dbReference type="PANTHER" id="PTHR24298:SF881">
    <property type="entry name" value="CYTOCHROME P450 89A2-LIKE"/>
    <property type="match status" value="1"/>
</dbReference>
<comment type="similarity">
    <text evidence="8">Belongs to the cytochrome P450 family.</text>
</comment>
<evidence type="ECO:0000256" key="7">
    <source>
        <dbReference type="ARBA" id="ARBA00023136"/>
    </source>
</evidence>
<keyword evidence="6" id="KW-1133">Transmembrane helix</keyword>
<keyword evidence="8" id="KW-0503">Monooxygenase</keyword>
<dbReference type="Gene3D" id="1.10.630.10">
    <property type="entry name" value="Cytochrome P450"/>
    <property type="match status" value="1"/>
</dbReference>
<keyword evidence="9" id="KW-0732">Signal</keyword>
<dbReference type="PRINTS" id="PR00463">
    <property type="entry name" value="EP450I"/>
</dbReference>
<feature type="signal peptide" evidence="9">
    <location>
        <begin position="1"/>
        <end position="19"/>
    </location>
</feature>
<dbReference type="PANTHER" id="PTHR24298">
    <property type="entry name" value="FLAVONOID 3'-MONOOXYGENASE-RELATED"/>
    <property type="match status" value="1"/>
</dbReference>
<evidence type="ECO:0000313" key="10">
    <source>
        <dbReference type="EMBL" id="KAK8541853.1"/>
    </source>
</evidence>
<accession>A0ABR2DKA3</accession>
<protein>
    <recommendedName>
        <fullName evidence="12">Cytochrome P450</fullName>
    </recommendedName>
</protein>
<keyword evidence="5 8" id="KW-0479">Metal-binding</keyword>
<gene>
    <name evidence="10" type="ORF">V6N12_014474</name>
</gene>
<keyword evidence="3 8" id="KW-0349">Heme</keyword>
<dbReference type="PRINTS" id="PR00385">
    <property type="entry name" value="P450"/>
</dbReference>
<reference evidence="10 11" key="1">
    <citation type="journal article" date="2024" name="G3 (Bethesda)">
        <title>Genome assembly of Hibiscus sabdariffa L. provides insights into metabolisms of medicinal natural products.</title>
        <authorList>
            <person name="Kim T."/>
        </authorList>
    </citation>
    <scope>NUCLEOTIDE SEQUENCE [LARGE SCALE GENOMIC DNA]</scope>
    <source>
        <strain evidence="10">TK-2024</strain>
        <tissue evidence="10">Old leaves</tissue>
    </source>
</reference>
<comment type="cofactor">
    <cofactor evidence="1">
        <name>heme</name>
        <dbReference type="ChEBI" id="CHEBI:30413"/>
    </cofactor>
</comment>
<evidence type="ECO:0000256" key="9">
    <source>
        <dbReference type="SAM" id="SignalP"/>
    </source>
</evidence>
<dbReference type="InterPro" id="IPR002401">
    <property type="entry name" value="Cyt_P450_E_grp-I"/>
</dbReference>
<keyword evidence="4" id="KW-0812">Transmembrane</keyword>
<dbReference type="Proteomes" id="UP001472677">
    <property type="component" value="Unassembled WGS sequence"/>
</dbReference>
<evidence type="ECO:0000256" key="5">
    <source>
        <dbReference type="ARBA" id="ARBA00022723"/>
    </source>
</evidence>
<dbReference type="InterPro" id="IPR051103">
    <property type="entry name" value="Plant_metabolite_P450s"/>
</dbReference>
<keyword evidence="8" id="KW-0408">Iron</keyword>
<dbReference type="Pfam" id="PF00067">
    <property type="entry name" value="p450"/>
    <property type="match status" value="1"/>
</dbReference>
<evidence type="ECO:0000256" key="2">
    <source>
        <dbReference type="ARBA" id="ARBA00004167"/>
    </source>
</evidence>
<evidence type="ECO:0000256" key="1">
    <source>
        <dbReference type="ARBA" id="ARBA00001971"/>
    </source>
</evidence>
<evidence type="ECO:0000313" key="11">
    <source>
        <dbReference type="Proteomes" id="UP001472677"/>
    </source>
</evidence>
<evidence type="ECO:0000256" key="3">
    <source>
        <dbReference type="ARBA" id="ARBA00022617"/>
    </source>
</evidence>
<feature type="chain" id="PRO_5047285816" description="Cytochrome P450" evidence="9">
    <location>
        <begin position="20"/>
        <end position="526"/>
    </location>
</feature>